<keyword evidence="2" id="KW-0472">Membrane</keyword>
<feature type="transmembrane region" description="Helical" evidence="2">
    <location>
        <begin position="161"/>
        <end position="181"/>
    </location>
</feature>
<name>A0A7I9W0C9_MYCAG</name>
<gene>
    <name evidence="3" type="ORF">MAGR_26160</name>
</gene>
<feature type="transmembrane region" description="Helical" evidence="2">
    <location>
        <begin position="190"/>
        <end position="210"/>
    </location>
</feature>
<evidence type="ECO:0000313" key="4">
    <source>
        <dbReference type="Proteomes" id="UP000465302"/>
    </source>
</evidence>
<dbReference type="EMBL" id="BLKS01000001">
    <property type="protein sequence ID" value="GFG51175.1"/>
    <property type="molecule type" value="Genomic_DNA"/>
</dbReference>
<feature type="transmembrane region" description="Helical" evidence="2">
    <location>
        <begin position="81"/>
        <end position="104"/>
    </location>
</feature>
<evidence type="ECO:0008006" key="5">
    <source>
        <dbReference type="Google" id="ProtNLM"/>
    </source>
</evidence>
<comment type="caution">
    <text evidence="3">The sequence shown here is derived from an EMBL/GenBank/DDBJ whole genome shotgun (WGS) entry which is preliminary data.</text>
</comment>
<sequence>MSTVSTEKSEKHSGAVTVESARPPRAGKRDVWIVYWIVPAFYTAFGIIFFALARVMPPPRPDVTTGQMVDFFHQHSVTIKIGFALLVLIVGGAGVANGIVLYHIKRMTVGSVLGYAYMGSLAVGALPGCLLVAFCFLVAVYRPDRDPELLALLYDLGLLSYVGSLGCFTTAWIAFAIAILYDKNQIFPRWFAYVTIWQIVTEIMAIPVFISKAGPFAWNGSIAFWEGTVIFGIWISSLIVLLKKANELQPPDEAPLP</sequence>
<accession>A0A7I9W0C9</accession>
<keyword evidence="2" id="KW-0812">Transmembrane</keyword>
<organism evidence="3 4">
    <name type="scientific">Mycolicibacterium agri</name>
    <name type="common">Mycobacterium agri</name>
    <dbReference type="NCBI Taxonomy" id="36811"/>
    <lineage>
        <taxon>Bacteria</taxon>
        <taxon>Bacillati</taxon>
        <taxon>Actinomycetota</taxon>
        <taxon>Actinomycetes</taxon>
        <taxon>Mycobacteriales</taxon>
        <taxon>Mycobacteriaceae</taxon>
        <taxon>Mycolicibacterium</taxon>
    </lineage>
</organism>
<dbReference type="Proteomes" id="UP000465302">
    <property type="component" value="Unassembled WGS sequence"/>
</dbReference>
<evidence type="ECO:0000256" key="2">
    <source>
        <dbReference type="SAM" id="Phobius"/>
    </source>
</evidence>
<dbReference type="AlphaFoldDB" id="A0A7I9W0C9"/>
<feature type="region of interest" description="Disordered" evidence="1">
    <location>
        <begin position="1"/>
        <end position="21"/>
    </location>
</feature>
<keyword evidence="2" id="KW-1133">Transmembrane helix</keyword>
<feature type="transmembrane region" description="Helical" evidence="2">
    <location>
        <begin position="32"/>
        <end position="53"/>
    </location>
</feature>
<evidence type="ECO:0000313" key="3">
    <source>
        <dbReference type="EMBL" id="GFG51175.1"/>
    </source>
</evidence>
<dbReference type="RefSeq" id="WP_165789236.1">
    <property type="nucleotide sequence ID" value="NZ_BLKS01000001.1"/>
</dbReference>
<protein>
    <recommendedName>
        <fullName evidence="5">DUF4386 domain-containing protein</fullName>
    </recommendedName>
</protein>
<proteinExistence type="predicted"/>
<feature type="transmembrane region" description="Helical" evidence="2">
    <location>
        <begin position="116"/>
        <end position="141"/>
    </location>
</feature>
<feature type="transmembrane region" description="Helical" evidence="2">
    <location>
        <begin position="222"/>
        <end position="242"/>
    </location>
</feature>
<reference evidence="3 4" key="1">
    <citation type="journal article" date="2019" name="Emerg. Microbes Infect.">
        <title>Comprehensive subspecies identification of 175 nontuberculous mycobacteria species based on 7547 genomic profiles.</title>
        <authorList>
            <person name="Matsumoto Y."/>
            <person name="Kinjo T."/>
            <person name="Motooka D."/>
            <person name="Nabeya D."/>
            <person name="Jung N."/>
            <person name="Uechi K."/>
            <person name="Horii T."/>
            <person name="Iida T."/>
            <person name="Fujita J."/>
            <person name="Nakamura S."/>
        </authorList>
    </citation>
    <scope>NUCLEOTIDE SEQUENCE [LARGE SCALE GENOMIC DNA]</scope>
    <source>
        <strain evidence="3 4">JCM 6377</strain>
    </source>
</reference>
<evidence type="ECO:0000256" key="1">
    <source>
        <dbReference type="SAM" id="MobiDB-lite"/>
    </source>
</evidence>